<accession>A0A5M9K465</accession>
<proteinExistence type="predicted"/>
<protein>
    <submittedName>
        <fullName evidence="1">Uncharacterized protein</fullName>
    </submittedName>
</protein>
<sequence>MSGKPNTQTNFDVTPGQDLGGGLEAFVLSGDPWPMAGTSFLETFPHTLKCRERCPDLDFADNWDESDHAPIRLTTWADFRNAHFSDADPMKEKHTEPCDANGYTFLNGHTFNRAGYDEQNIHYERHLDHFENFEEGPSTIAIQK</sequence>
<dbReference type="EMBL" id="VICG01000002">
    <property type="protein sequence ID" value="KAA8575483.1"/>
    <property type="molecule type" value="Genomic_DNA"/>
</dbReference>
<evidence type="ECO:0000313" key="1">
    <source>
        <dbReference type="EMBL" id="KAA8575483.1"/>
    </source>
</evidence>
<dbReference type="Proteomes" id="UP000322873">
    <property type="component" value="Unassembled WGS sequence"/>
</dbReference>
<comment type="caution">
    <text evidence="1">The sequence shown here is derived from an EMBL/GenBank/DDBJ whole genome shotgun (WGS) entry which is preliminary data.</text>
</comment>
<reference evidence="1 2" key="1">
    <citation type="submission" date="2019-06" db="EMBL/GenBank/DDBJ databases">
        <title>Genome Sequence of the Brown Rot Fungal Pathogen Monilinia fructicola.</title>
        <authorList>
            <person name="De Miccolis Angelini R.M."/>
            <person name="Landi L."/>
            <person name="Abate D."/>
            <person name="Pollastro S."/>
            <person name="Romanazzi G."/>
            <person name="Faretra F."/>
        </authorList>
    </citation>
    <scope>NUCLEOTIDE SEQUENCE [LARGE SCALE GENOMIC DNA]</scope>
    <source>
        <strain evidence="1 2">Mfrc123</strain>
    </source>
</reference>
<dbReference type="AlphaFoldDB" id="A0A5M9K465"/>
<organism evidence="1 2">
    <name type="scientific">Monilinia fructicola</name>
    <name type="common">Brown rot fungus</name>
    <name type="synonym">Ciboria fructicola</name>
    <dbReference type="NCBI Taxonomy" id="38448"/>
    <lineage>
        <taxon>Eukaryota</taxon>
        <taxon>Fungi</taxon>
        <taxon>Dikarya</taxon>
        <taxon>Ascomycota</taxon>
        <taxon>Pezizomycotina</taxon>
        <taxon>Leotiomycetes</taxon>
        <taxon>Helotiales</taxon>
        <taxon>Sclerotiniaceae</taxon>
        <taxon>Monilinia</taxon>
    </lineage>
</organism>
<evidence type="ECO:0000313" key="2">
    <source>
        <dbReference type="Proteomes" id="UP000322873"/>
    </source>
</evidence>
<keyword evidence="2" id="KW-1185">Reference proteome</keyword>
<name>A0A5M9K465_MONFR</name>
<gene>
    <name evidence="1" type="ORF">EYC84_004636</name>
</gene>